<dbReference type="EMBL" id="UXSR01005206">
    <property type="protein sequence ID" value="VDD79667.1"/>
    <property type="molecule type" value="Genomic_DNA"/>
</dbReference>
<evidence type="ECO:0000259" key="1">
    <source>
        <dbReference type="PROSITE" id="PS52001"/>
    </source>
</evidence>
<organism evidence="2 3">
    <name type="scientific">Mesocestoides corti</name>
    <name type="common">Flatworm</name>
    <dbReference type="NCBI Taxonomy" id="53468"/>
    <lineage>
        <taxon>Eukaryota</taxon>
        <taxon>Metazoa</taxon>
        <taxon>Spiralia</taxon>
        <taxon>Lophotrochozoa</taxon>
        <taxon>Platyhelminthes</taxon>
        <taxon>Cestoda</taxon>
        <taxon>Eucestoda</taxon>
        <taxon>Cyclophyllidea</taxon>
        <taxon>Mesocestoididae</taxon>
        <taxon>Mesocestoides</taxon>
    </lineage>
</organism>
<dbReference type="Pfam" id="PF20417">
    <property type="entry name" value="Gemin6_C"/>
    <property type="match status" value="1"/>
</dbReference>
<dbReference type="STRING" id="53468.A0A0R3UF35"/>
<accession>A0A0R3UF35</accession>
<dbReference type="PANTHER" id="PTHR14710:SF2">
    <property type="entry name" value="GEM-ASSOCIATED PROTEIN 6"/>
    <property type="match status" value="1"/>
</dbReference>
<feature type="domain" description="AD" evidence="1">
    <location>
        <begin position="81"/>
        <end position="178"/>
    </location>
</feature>
<dbReference type="Proteomes" id="UP000267029">
    <property type="component" value="Unassembled WGS sequence"/>
</dbReference>
<proteinExistence type="predicted"/>
<reference evidence="2 3" key="1">
    <citation type="submission" date="2018-10" db="EMBL/GenBank/DDBJ databases">
        <authorList>
            <consortium name="Pathogen Informatics"/>
        </authorList>
    </citation>
    <scope>NUCLEOTIDE SEQUENCE [LARGE SCALE GENOMIC DNA]</scope>
</reference>
<protein>
    <recommendedName>
        <fullName evidence="1">AD domain-containing protein</fullName>
    </recommendedName>
</protein>
<dbReference type="AlphaFoldDB" id="A0A0R3UF35"/>
<dbReference type="GO" id="GO:0032797">
    <property type="term" value="C:SMN complex"/>
    <property type="evidence" value="ECO:0007669"/>
    <property type="project" value="TreeGrafter"/>
</dbReference>
<dbReference type="OrthoDB" id="77463at2759"/>
<dbReference type="InterPro" id="IPR009422">
    <property type="entry name" value="Gemin6"/>
</dbReference>
<gene>
    <name evidence="2" type="ORF">MCOS_LOCUS5670</name>
</gene>
<dbReference type="InterPro" id="IPR047574">
    <property type="entry name" value="AD"/>
</dbReference>
<keyword evidence="3" id="KW-1185">Reference proteome</keyword>
<name>A0A0R3UF35_MESCO</name>
<dbReference type="GO" id="GO:0000245">
    <property type="term" value="P:spliceosomal complex assembly"/>
    <property type="evidence" value="ECO:0007669"/>
    <property type="project" value="InterPro"/>
</dbReference>
<dbReference type="GO" id="GO:0000387">
    <property type="term" value="P:spliceosomal snRNP assembly"/>
    <property type="evidence" value="ECO:0007669"/>
    <property type="project" value="TreeGrafter"/>
</dbReference>
<sequence length="178" mass="19483">MEGGVEESNLPPLWTALKVSCCNSKEFVGYLCGATNRADRRLVLCSVPSDSVQCENGPKLFIVSGWSIEKIEVLDNYPPIPEETKALLDNIYSSAIDRVTDKTTVQGADHIEMRRQAVLRFFGPCVAKPADGTDGKIVLYDGVVSISPPYLPSSCHSSNQIALQRVQNLLQQVDDKPS</sequence>
<evidence type="ECO:0000313" key="3">
    <source>
        <dbReference type="Proteomes" id="UP000267029"/>
    </source>
</evidence>
<dbReference type="GO" id="GO:0005634">
    <property type="term" value="C:nucleus"/>
    <property type="evidence" value="ECO:0007669"/>
    <property type="project" value="InterPro"/>
</dbReference>
<evidence type="ECO:0000313" key="2">
    <source>
        <dbReference type="EMBL" id="VDD79667.1"/>
    </source>
</evidence>
<dbReference type="PROSITE" id="PS52001">
    <property type="entry name" value="AD"/>
    <property type="match status" value="1"/>
</dbReference>
<dbReference type="PANTHER" id="PTHR14710">
    <property type="entry name" value="GEM-ASSOCIATED PROTEIN 6"/>
    <property type="match status" value="1"/>
</dbReference>
<dbReference type="InterPro" id="IPR046856">
    <property type="entry name" value="Gemin6_C"/>
</dbReference>